<evidence type="ECO:0000313" key="3">
    <source>
        <dbReference type="EMBL" id="QCC49200.1"/>
    </source>
</evidence>
<dbReference type="Gene3D" id="3.40.50.2300">
    <property type="match status" value="2"/>
</dbReference>
<dbReference type="EMBL" id="CP031312">
    <property type="protein sequence ID" value="QCC49200.1"/>
    <property type="molecule type" value="Genomic_DNA"/>
</dbReference>
<dbReference type="PANTHER" id="PTHR30483">
    <property type="entry name" value="LEUCINE-SPECIFIC-BINDING PROTEIN"/>
    <property type="match status" value="1"/>
</dbReference>
<dbReference type="EMBL" id="FNVN01000004">
    <property type="protein sequence ID" value="SEG57178.1"/>
    <property type="molecule type" value="Genomic_DNA"/>
</dbReference>
<geneLocation type="plasmid" evidence="3">
    <name>unnamed1</name>
</geneLocation>
<sequence>MNTGNKEYRHTMIQRRSFLKAAGVAGLTSAAGCLGGGGGGGSDSVKIGAVMALSGPFARTGEENRRGLEVGQEYLGGEILDSEFELIIEDGESDPNASIQAARTLVEDEDVDAIIGPVSSGNSISVMQYIKDEGQVPHLMTTASSVEARENPENCNEYGFFIWPSNRHLAPTGTQFIQELPNHIDRDIDPSRVHYVSQDYALGQNGLELVEESMNEVGGEVTGSTLVPLGETDWSSYISEIANSEADVVTGVLTWGAAAQLIPQANSFGLPEEKVMMFNSGKPIGQFAASTMPNEVTVDGWFGTHFYNPGLDTDVNNEFQSLYNELDSSLLPNSTAGASFELMRALATAIENGGSTASDDIISELEGLEWDSVFGPIQFREEDHQAALNFFGGRRVESDGDGSEVEVLAEYPDVIPDARCSL</sequence>
<feature type="domain" description="Leucine-binding protein" evidence="2">
    <location>
        <begin position="44"/>
        <end position="391"/>
    </location>
</feature>
<dbReference type="PROSITE" id="PS51257">
    <property type="entry name" value="PROKAR_LIPOPROTEIN"/>
    <property type="match status" value="1"/>
</dbReference>
<reference evidence="4 5" key="1">
    <citation type="submission" date="2016-10" db="EMBL/GenBank/DDBJ databases">
        <authorList>
            <person name="de Groot N.N."/>
        </authorList>
    </citation>
    <scope>NUCLEOTIDE SEQUENCE [LARGE SCALE GENOMIC DNA]</scope>
    <source>
        <strain evidence="4 5">CGMCC 1.10331</strain>
    </source>
</reference>
<dbReference type="InterPro" id="IPR028082">
    <property type="entry name" value="Peripla_BP_I"/>
</dbReference>
<organism evidence="4 5">
    <name type="scientific">Halobellus limi</name>
    <dbReference type="NCBI Taxonomy" id="699433"/>
    <lineage>
        <taxon>Archaea</taxon>
        <taxon>Methanobacteriati</taxon>
        <taxon>Methanobacteriota</taxon>
        <taxon>Stenosarchaea group</taxon>
        <taxon>Halobacteria</taxon>
        <taxon>Halobacteriales</taxon>
        <taxon>Haloferacaceae</taxon>
        <taxon>Halobellus</taxon>
    </lineage>
</organism>
<dbReference type="InterPro" id="IPR028081">
    <property type="entry name" value="Leu-bd"/>
</dbReference>
<protein>
    <submittedName>
        <fullName evidence="4">Branched-chain amino acid transport system substrate-binding protein</fullName>
    </submittedName>
</protein>
<dbReference type="Proteomes" id="UP000236740">
    <property type="component" value="Unassembled WGS sequence"/>
</dbReference>
<dbReference type="InterPro" id="IPR006311">
    <property type="entry name" value="TAT_signal"/>
</dbReference>
<keyword evidence="1" id="KW-0732">Signal</keyword>
<evidence type="ECO:0000256" key="1">
    <source>
        <dbReference type="ARBA" id="ARBA00022729"/>
    </source>
</evidence>
<keyword evidence="5" id="KW-1185">Reference proteome</keyword>
<dbReference type="AlphaFoldDB" id="A0A1H6B8T7"/>
<gene>
    <name evidence="3" type="ORF">DV707_15720</name>
    <name evidence="4" type="ORF">SAMN04488133_2670</name>
</gene>
<dbReference type="PROSITE" id="PS51318">
    <property type="entry name" value="TAT"/>
    <property type="match status" value="1"/>
</dbReference>
<evidence type="ECO:0000259" key="2">
    <source>
        <dbReference type="Pfam" id="PF13458"/>
    </source>
</evidence>
<dbReference type="PANTHER" id="PTHR30483:SF6">
    <property type="entry name" value="PERIPLASMIC BINDING PROTEIN OF ABC TRANSPORTER FOR NATURAL AMINO ACIDS"/>
    <property type="match status" value="1"/>
</dbReference>
<dbReference type="InterPro" id="IPR051010">
    <property type="entry name" value="BCAA_transport"/>
</dbReference>
<accession>A0A1H6B8T7</accession>
<dbReference type="KEGG" id="hlm:DV707_15720"/>
<proteinExistence type="predicted"/>
<keyword evidence="3" id="KW-0614">Plasmid</keyword>
<dbReference type="CDD" id="cd19989">
    <property type="entry name" value="PBP1_SBP-like"/>
    <property type="match status" value="1"/>
</dbReference>
<evidence type="ECO:0000313" key="4">
    <source>
        <dbReference type="EMBL" id="SEG57178.1"/>
    </source>
</evidence>
<evidence type="ECO:0000313" key="6">
    <source>
        <dbReference type="Proteomes" id="UP000296733"/>
    </source>
</evidence>
<evidence type="ECO:0000313" key="5">
    <source>
        <dbReference type="Proteomes" id="UP000236740"/>
    </source>
</evidence>
<dbReference type="Pfam" id="PF13458">
    <property type="entry name" value="Peripla_BP_6"/>
    <property type="match status" value="1"/>
</dbReference>
<reference evidence="3 6" key="2">
    <citation type="journal article" date="2019" name="Nat. Commun.">
        <title>A new type of DNA phosphorothioation-based antiviral system in archaea.</title>
        <authorList>
            <person name="Xiong L."/>
            <person name="Liu S."/>
            <person name="Chen S."/>
            <person name="Xiao Y."/>
            <person name="Zhu B."/>
            <person name="Gao Y."/>
            <person name="Zhang Y."/>
            <person name="Chen B."/>
            <person name="Luo J."/>
            <person name="Deng Z."/>
            <person name="Chen X."/>
            <person name="Wang L."/>
            <person name="Chen S."/>
        </authorList>
    </citation>
    <scope>NUCLEOTIDE SEQUENCE [LARGE SCALE GENOMIC DNA]</scope>
    <source>
        <strain evidence="3 6">CGMCC 1.10331</strain>
        <plasmid evidence="3 6">unnamed1</plasmid>
    </source>
</reference>
<name>A0A1H6B8T7_9EURY</name>
<dbReference type="Proteomes" id="UP000296733">
    <property type="component" value="Plasmid unnamed1"/>
</dbReference>
<dbReference type="SUPFAM" id="SSF53822">
    <property type="entry name" value="Periplasmic binding protein-like I"/>
    <property type="match status" value="1"/>
</dbReference>